<evidence type="ECO:0000256" key="4">
    <source>
        <dbReference type="ARBA" id="ARBA00022729"/>
    </source>
</evidence>
<dbReference type="GO" id="GO:0015833">
    <property type="term" value="P:peptide transport"/>
    <property type="evidence" value="ECO:0007669"/>
    <property type="project" value="TreeGrafter"/>
</dbReference>
<dbReference type="InterPro" id="IPR000914">
    <property type="entry name" value="SBP_5_dom"/>
</dbReference>
<dbReference type="GO" id="GO:0043190">
    <property type="term" value="C:ATP-binding cassette (ABC) transporter complex"/>
    <property type="evidence" value="ECO:0007669"/>
    <property type="project" value="InterPro"/>
</dbReference>
<dbReference type="Gene3D" id="3.10.105.10">
    <property type="entry name" value="Dipeptide-binding Protein, Domain 3"/>
    <property type="match status" value="1"/>
</dbReference>
<evidence type="ECO:0000259" key="6">
    <source>
        <dbReference type="Pfam" id="PF00496"/>
    </source>
</evidence>
<sequence>MPGPRGRLLTAWLAAATLSLSATAAWAADQPQSGGTITLATFKEPRCLDPTVGGDVPQDIIAHMFTDSLISQTEDGAYHPWLATSWDVTDGGLTYTFHLRTDVKFSDGTPFNAAAVKANFDHWLDPKTGSANIAPQLTNLASVTAVNAATLVVKLKSANAFFLTTLANPSAGMQSPQAMARGNTLNCESPVGSGPFIVQKWIHGSEVIFTRNPNYNSPPPQALHTGPAYADRVVWKVIAEPATRFNALLSGEVGVLNGLPPEDYITAKSSQNIAIIDDFQPGVPWQVDLNTKRAPFNDVRVRRAFRYSLDAPAGLRSIFFGAYQPAGGPLSPNTPFYDAAVEHAYPYDIKAADKLLDAAGWTGRDAQGYRTKNGQRLTVHFPVYASTQPADLALYEQLQATAKKAGFDLQIEKQDDSKVYARQYSWDYDLYIDYWTVNTPGALTFIYDSDGLTSLDGGYHNNEAGISDPHLDALLAAGPATSDPAKQKQIYDEAQQIVSDDALAAPLYVYPSIAAFNTDKVRDVRTDWSVHSVTLYDAWVPKN</sequence>
<gene>
    <name evidence="7" type="ORF">ASILVAE211_20065</name>
</gene>
<comment type="caution">
    <text evidence="7">The sequence shown here is derived from an EMBL/GenBank/DDBJ whole genome shotgun (WGS) entry which is preliminary data.</text>
</comment>
<dbReference type="Proteomes" id="UP000708298">
    <property type="component" value="Unassembled WGS sequence"/>
</dbReference>
<dbReference type="RefSeq" id="WP_227323150.1">
    <property type="nucleotide sequence ID" value="NZ_JAESVB010000014.1"/>
</dbReference>
<keyword evidence="4 5" id="KW-0732">Signal</keyword>
<dbReference type="SUPFAM" id="SSF53850">
    <property type="entry name" value="Periplasmic binding protein-like II"/>
    <property type="match status" value="1"/>
</dbReference>
<dbReference type="AlphaFoldDB" id="A0A964E0M8"/>
<dbReference type="GO" id="GO:0030288">
    <property type="term" value="C:outer membrane-bounded periplasmic space"/>
    <property type="evidence" value="ECO:0007669"/>
    <property type="project" value="UniProtKB-ARBA"/>
</dbReference>
<dbReference type="GO" id="GO:1904680">
    <property type="term" value="F:peptide transmembrane transporter activity"/>
    <property type="evidence" value="ECO:0007669"/>
    <property type="project" value="TreeGrafter"/>
</dbReference>
<dbReference type="EMBL" id="JAESVB010000014">
    <property type="protein sequence ID" value="MCB8877501.1"/>
    <property type="molecule type" value="Genomic_DNA"/>
</dbReference>
<feature type="signal peptide" evidence="5">
    <location>
        <begin position="1"/>
        <end position="27"/>
    </location>
</feature>
<dbReference type="InterPro" id="IPR039424">
    <property type="entry name" value="SBP_5"/>
</dbReference>
<name>A0A964E0M8_9PROT</name>
<evidence type="ECO:0000256" key="1">
    <source>
        <dbReference type="ARBA" id="ARBA00004418"/>
    </source>
</evidence>
<dbReference type="InterPro" id="IPR030678">
    <property type="entry name" value="Peptide/Ni-bd"/>
</dbReference>
<dbReference type="Pfam" id="PF00496">
    <property type="entry name" value="SBP_bac_5"/>
    <property type="match status" value="1"/>
</dbReference>
<dbReference type="PANTHER" id="PTHR30290">
    <property type="entry name" value="PERIPLASMIC BINDING COMPONENT OF ABC TRANSPORTER"/>
    <property type="match status" value="1"/>
</dbReference>
<dbReference type="PIRSF" id="PIRSF002741">
    <property type="entry name" value="MppA"/>
    <property type="match status" value="1"/>
</dbReference>
<comment type="subcellular location">
    <subcellularLocation>
        <location evidence="1">Periplasm</location>
    </subcellularLocation>
</comment>
<keyword evidence="3" id="KW-0813">Transport</keyword>
<reference evidence="7" key="2">
    <citation type="submission" date="2021-01" db="EMBL/GenBank/DDBJ databases">
        <authorList>
            <person name="Mieszkin S."/>
            <person name="Pouder E."/>
            <person name="Alain K."/>
        </authorList>
    </citation>
    <scope>NUCLEOTIDE SEQUENCE</scope>
    <source>
        <strain evidence="7">HW T2.11</strain>
    </source>
</reference>
<evidence type="ECO:0000256" key="3">
    <source>
        <dbReference type="ARBA" id="ARBA00022448"/>
    </source>
</evidence>
<evidence type="ECO:0000256" key="5">
    <source>
        <dbReference type="SAM" id="SignalP"/>
    </source>
</evidence>
<accession>A0A964E0M8</accession>
<dbReference type="Gene3D" id="3.40.190.10">
    <property type="entry name" value="Periplasmic binding protein-like II"/>
    <property type="match status" value="1"/>
</dbReference>
<feature type="chain" id="PRO_5036993522" evidence="5">
    <location>
        <begin position="28"/>
        <end position="543"/>
    </location>
</feature>
<proteinExistence type="inferred from homology"/>
<protein>
    <submittedName>
        <fullName evidence="7">ABC transporter substrate-binding protein</fullName>
    </submittedName>
</protein>
<feature type="domain" description="Solute-binding protein family 5" evidence="6">
    <location>
        <begin position="78"/>
        <end position="448"/>
    </location>
</feature>
<dbReference type="CDD" id="cd08492">
    <property type="entry name" value="PBP2_NikA_DppA_OppA_like_15"/>
    <property type="match status" value="1"/>
</dbReference>
<dbReference type="PANTHER" id="PTHR30290:SF10">
    <property type="entry name" value="PERIPLASMIC OLIGOPEPTIDE-BINDING PROTEIN-RELATED"/>
    <property type="match status" value="1"/>
</dbReference>
<reference evidence="7" key="1">
    <citation type="journal article" date="2021" name="Microorganisms">
        <title>Acidisoma silvae sp. nov. and Acidisomacellulosilytica sp. nov., Two Acidophilic Bacteria Isolated from Decaying Wood, Hydrolyzing Cellulose and Producing Poly-3-hydroxybutyrate.</title>
        <authorList>
            <person name="Mieszkin S."/>
            <person name="Pouder E."/>
            <person name="Uroz S."/>
            <person name="Simon-Colin C."/>
            <person name="Alain K."/>
        </authorList>
    </citation>
    <scope>NUCLEOTIDE SEQUENCE</scope>
    <source>
        <strain evidence="7">HW T2.11</strain>
    </source>
</reference>
<evidence type="ECO:0000313" key="8">
    <source>
        <dbReference type="Proteomes" id="UP000708298"/>
    </source>
</evidence>
<comment type="similarity">
    <text evidence="2">Belongs to the bacterial solute-binding protein 5 family.</text>
</comment>
<organism evidence="7 8">
    <name type="scientific">Acidisoma silvae</name>
    <dbReference type="NCBI Taxonomy" id="2802396"/>
    <lineage>
        <taxon>Bacteria</taxon>
        <taxon>Pseudomonadati</taxon>
        <taxon>Pseudomonadota</taxon>
        <taxon>Alphaproteobacteria</taxon>
        <taxon>Acetobacterales</taxon>
        <taxon>Acidocellaceae</taxon>
        <taxon>Acidisoma</taxon>
    </lineage>
</organism>
<keyword evidence="8" id="KW-1185">Reference proteome</keyword>
<evidence type="ECO:0000313" key="7">
    <source>
        <dbReference type="EMBL" id="MCB8877501.1"/>
    </source>
</evidence>
<evidence type="ECO:0000256" key="2">
    <source>
        <dbReference type="ARBA" id="ARBA00005695"/>
    </source>
</evidence>